<evidence type="ECO:0000313" key="2">
    <source>
        <dbReference type="Proteomes" id="UP000038204"/>
    </source>
</evidence>
<dbReference type="AlphaFoldDB" id="A0A0T9Q4G2"/>
<dbReference type="Proteomes" id="UP000038204">
    <property type="component" value="Unassembled WGS sequence"/>
</dbReference>
<dbReference type="EMBL" id="CQBK01000012">
    <property type="protein sequence ID" value="CNH95477.1"/>
    <property type="molecule type" value="Genomic_DNA"/>
</dbReference>
<proteinExistence type="predicted"/>
<reference evidence="1 2" key="1">
    <citation type="submission" date="2015-03" db="EMBL/GenBank/DDBJ databases">
        <authorList>
            <person name="Murphy D."/>
        </authorList>
    </citation>
    <scope>NUCLEOTIDE SEQUENCE [LARGE SCALE GENOMIC DNA]</scope>
    <source>
        <strain evidence="1 2">Y233</strain>
    </source>
</reference>
<sequence>MAPGLAPLLMVVPLPLSVFAVKLEAYSLVARSLTSGPHAHAHKPPL</sequence>
<protein>
    <submittedName>
        <fullName evidence="1">Uncharacterized protein</fullName>
    </submittedName>
</protein>
<gene>
    <name evidence="1" type="ORF">ERS008667_01994</name>
</gene>
<organism evidence="1 2">
    <name type="scientific">Yersinia similis</name>
    <dbReference type="NCBI Taxonomy" id="367190"/>
    <lineage>
        <taxon>Bacteria</taxon>
        <taxon>Pseudomonadati</taxon>
        <taxon>Pseudomonadota</taxon>
        <taxon>Gammaproteobacteria</taxon>
        <taxon>Enterobacterales</taxon>
        <taxon>Yersiniaceae</taxon>
        <taxon>Yersinia</taxon>
    </lineage>
</organism>
<evidence type="ECO:0000313" key="1">
    <source>
        <dbReference type="EMBL" id="CNH95477.1"/>
    </source>
</evidence>
<accession>A0A0T9Q4G2</accession>
<name>A0A0T9Q4G2_9GAMM</name>